<evidence type="ECO:0000256" key="5">
    <source>
        <dbReference type="ARBA" id="ARBA00022737"/>
    </source>
</evidence>
<dbReference type="STRING" id="3068.D8UDR9"/>
<keyword evidence="6" id="KW-0143">Chaperone</keyword>
<organism evidence="10">
    <name type="scientific">Volvox carteri f. nagariensis</name>
    <dbReference type="NCBI Taxonomy" id="3068"/>
    <lineage>
        <taxon>Eukaryota</taxon>
        <taxon>Viridiplantae</taxon>
        <taxon>Chlorophyta</taxon>
        <taxon>core chlorophytes</taxon>
        <taxon>Chlorophyceae</taxon>
        <taxon>CS clade</taxon>
        <taxon>Chlamydomonadales</taxon>
        <taxon>Volvocaceae</taxon>
        <taxon>Volvox</taxon>
    </lineage>
</organism>
<keyword evidence="5" id="KW-0677">Repeat</keyword>
<evidence type="ECO:0000313" key="10">
    <source>
        <dbReference type="Proteomes" id="UP000001058"/>
    </source>
</evidence>
<evidence type="ECO:0000256" key="7">
    <source>
        <dbReference type="ARBA" id="ARBA00026055"/>
    </source>
</evidence>
<name>D8UDR9_VOLCA</name>
<evidence type="ECO:0000313" key="9">
    <source>
        <dbReference type="EMBL" id="EFJ42091.1"/>
    </source>
</evidence>
<evidence type="ECO:0000256" key="1">
    <source>
        <dbReference type="ARBA" id="ARBA00004496"/>
    </source>
</evidence>
<reference evidence="9 10" key="1">
    <citation type="journal article" date="2010" name="Science">
        <title>Genomic analysis of organismal complexity in the multicellular green alga Volvox carteri.</title>
        <authorList>
            <person name="Prochnik S.E."/>
            <person name="Umen J."/>
            <person name="Nedelcu A.M."/>
            <person name="Hallmann A."/>
            <person name="Miller S.M."/>
            <person name="Nishii I."/>
            <person name="Ferris P."/>
            <person name="Kuo A."/>
            <person name="Mitros T."/>
            <person name="Fritz-Laylin L.K."/>
            <person name="Hellsten U."/>
            <person name="Chapman J."/>
            <person name="Simakov O."/>
            <person name="Rensing S.A."/>
            <person name="Terry A."/>
            <person name="Pangilinan J."/>
            <person name="Kapitonov V."/>
            <person name="Jurka J."/>
            <person name="Salamov A."/>
            <person name="Shapiro H."/>
            <person name="Schmutz J."/>
            <person name="Grimwood J."/>
            <person name="Lindquist E."/>
            <person name="Lucas S."/>
            <person name="Grigoriev I.V."/>
            <person name="Schmitt R."/>
            <person name="Kirk D."/>
            <person name="Rokhsar D.S."/>
        </authorList>
    </citation>
    <scope>NUCLEOTIDE SEQUENCE [LARGE SCALE GENOMIC DNA]</scope>
    <source>
        <strain evidence="10">f. Nagariensis / Eve</strain>
    </source>
</reference>
<proteinExistence type="inferred from homology"/>
<feature type="domain" description="CAP-Gly" evidence="8">
    <location>
        <begin position="23"/>
        <end position="68"/>
    </location>
</feature>
<evidence type="ECO:0000256" key="4">
    <source>
        <dbReference type="ARBA" id="ARBA00022614"/>
    </source>
</evidence>
<dbReference type="Pfam" id="PF01302">
    <property type="entry name" value="CAP_GLY"/>
    <property type="match status" value="1"/>
</dbReference>
<dbReference type="PANTHER" id="PTHR18916">
    <property type="entry name" value="DYNACTIN 1-RELATED MICROTUBULE-BINDING"/>
    <property type="match status" value="1"/>
</dbReference>
<accession>D8UDR9</accession>
<dbReference type="RefSeq" id="XP_002956788.1">
    <property type="nucleotide sequence ID" value="XM_002956742.1"/>
</dbReference>
<comment type="subcellular location">
    <subcellularLocation>
        <location evidence="1">Cytoplasm</location>
    </subcellularLocation>
</comment>
<comment type="similarity">
    <text evidence="2">Belongs to the TBCE family.</text>
</comment>
<evidence type="ECO:0000259" key="8">
    <source>
        <dbReference type="PROSITE" id="PS50245"/>
    </source>
</evidence>
<dbReference type="AlphaFoldDB" id="D8UDR9"/>
<sequence length="153" mass="16929">MATPAVGCRVRILKDYATVRYIGPVAQQQGTWVGVEWDDPTRGKHDGSTAGVRYFTCASGTTSGSFVRIERVNFGVTILDALRARYNNETAEHGEIVAPEELYVHTSRRRRLQVQLVGEDKIQQKQRQIHMLTSARLVGLDVSAVVSGIDLST</sequence>
<gene>
    <name evidence="9" type="ORF">VOLCADRAFT_67418</name>
</gene>
<evidence type="ECO:0000256" key="2">
    <source>
        <dbReference type="ARBA" id="ARBA00006286"/>
    </source>
</evidence>
<dbReference type="FunFam" id="2.30.30.190:FF:000016">
    <property type="entry name" value="Tubulin-folding cofactor E"/>
    <property type="match status" value="1"/>
</dbReference>
<evidence type="ECO:0000256" key="3">
    <source>
        <dbReference type="ARBA" id="ARBA00022490"/>
    </source>
</evidence>
<dbReference type="GeneID" id="9622559"/>
<dbReference type="SUPFAM" id="SSF74924">
    <property type="entry name" value="Cap-Gly domain"/>
    <property type="match status" value="1"/>
</dbReference>
<dbReference type="KEGG" id="vcn:VOLCADRAFT_67418"/>
<dbReference type="OrthoDB" id="5273213at2759"/>
<dbReference type="PROSITE" id="PS50245">
    <property type="entry name" value="CAP_GLY_2"/>
    <property type="match status" value="1"/>
</dbReference>
<dbReference type="eggNOG" id="KOG3207">
    <property type="taxonomic scope" value="Eukaryota"/>
</dbReference>
<dbReference type="SMART" id="SM01052">
    <property type="entry name" value="CAP_GLY"/>
    <property type="match status" value="1"/>
</dbReference>
<dbReference type="InParanoid" id="D8UDR9"/>
<keyword evidence="3" id="KW-0963">Cytoplasm</keyword>
<dbReference type="Proteomes" id="UP000001058">
    <property type="component" value="Unassembled WGS sequence"/>
</dbReference>
<dbReference type="PROSITE" id="PS00845">
    <property type="entry name" value="CAP_GLY_1"/>
    <property type="match status" value="1"/>
</dbReference>
<dbReference type="EMBL" id="GL378386">
    <property type="protein sequence ID" value="EFJ42091.1"/>
    <property type="molecule type" value="Genomic_DNA"/>
</dbReference>
<dbReference type="GO" id="GO:0005737">
    <property type="term" value="C:cytoplasm"/>
    <property type="evidence" value="ECO:0007669"/>
    <property type="project" value="UniProtKB-SubCell"/>
</dbReference>
<keyword evidence="4" id="KW-0433">Leucine-rich repeat</keyword>
<dbReference type="InterPro" id="IPR036859">
    <property type="entry name" value="CAP-Gly_dom_sf"/>
</dbReference>
<dbReference type="InterPro" id="IPR000938">
    <property type="entry name" value="CAP-Gly_domain"/>
</dbReference>
<keyword evidence="10" id="KW-1185">Reference proteome</keyword>
<evidence type="ECO:0000256" key="6">
    <source>
        <dbReference type="ARBA" id="ARBA00023186"/>
    </source>
</evidence>
<comment type="subunit">
    <text evidence="7">Supercomplex made of cofactors A to E. Cofactors A and D function by capturing and stabilizing tubulin in a quasi-native conformation. Cofactor E binds to the cofactor D-tubulin complex; interaction with cofactor C then causes the release of tubulin polypeptides that are committed to the native state.</text>
</comment>
<protein>
    <recommendedName>
        <fullName evidence="8">CAP-Gly domain-containing protein</fullName>
    </recommendedName>
</protein>
<dbReference type="Gene3D" id="2.30.30.190">
    <property type="entry name" value="CAP Gly-rich-like domain"/>
    <property type="match status" value="1"/>
</dbReference>